<evidence type="ECO:0000259" key="2">
    <source>
        <dbReference type="Pfam" id="PF01841"/>
    </source>
</evidence>
<proteinExistence type="predicted"/>
<feature type="signal peptide" evidence="1">
    <location>
        <begin position="1"/>
        <end position="26"/>
    </location>
</feature>
<feature type="chain" id="PRO_5040873835" evidence="1">
    <location>
        <begin position="27"/>
        <end position="439"/>
    </location>
</feature>
<accession>A0A9X8UKX2</accession>
<keyword evidence="1" id="KW-0732">Signal</keyword>
<name>A0A9X8UKX2_9FIRM</name>
<evidence type="ECO:0000313" key="4">
    <source>
        <dbReference type="Proteomes" id="UP000294682"/>
    </source>
</evidence>
<keyword evidence="4" id="KW-1185">Reference proteome</keyword>
<dbReference type="Pfam" id="PF01841">
    <property type="entry name" value="Transglut_core"/>
    <property type="match status" value="1"/>
</dbReference>
<dbReference type="AlphaFoldDB" id="A0A9X8UKX2"/>
<dbReference type="InterPro" id="IPR002931">
    <property type="entry name" value="Transglutaminase-like"/>
</dbReference>
<dbReference type="InterPro" id="IPR038765">
    <property type="entry name" value="Papain-like_cys_pep_sf"/>
</dbReference>
<evidence type="ECO:0000256" key="1">
    <source>
        <dbReference type="SAM" id="SignalP"/>
    </source>
</evidence>
<comment type="caution">
    <text evidence="3">The sequence shown here is derived from an EMBL/GenBank/DDBJ whole genome shotgun (WGS) entry which is preliminary data.</text>
</comment>
<evidence type="ECO:0000313" key="3">
    <source>
        <dbReference type="EMBL" id="TCL44159.1"/>
    </source>
</evidence>
<dbReference type="SUPFAM" id="SSF54001">
    <property type="entry name" value="Cysteine proteinases"/>
    <property type="match status" value="1"/>
</dbReference>
<dbReference type="RefSeq" id="WP_132084249.1">
    <property type="nucleotide sequence ID" value="NZ_JADNAH010000088.1"/>
</dbReference>
<organism evidence="3 4">
    <name type="scientific">Harryflintia acetispora</name>
    <dbReference type="NCBI Taxonomy" id="1849041"/>
    <lineage>
        <taxon>Bacteria</taxon>
        <taxon>Bacillati</taxon>
        <taxon>Bacillota</taxon>
        <taxon>Clostridia</taxon>
        <taxon>Eubacteriales</taxon>
        <taxon>Oscillospiraceae</taxon>
        <taxon>Harryflintia</taxon>
    </lineage>
</organism>
<sequence>MKPFSKFFTVLLTACMLFAAASPVFGANVNSQKSEEPAKKEESFLKYSQEEMLSHLGGVWKGSFHTRTAPGKYAEDEAQMSFIASSGNPRLFLVIDSYEANYLTPAWRIEDSELVFSFNDSYWSAMATLHFSDENTLAGTYAQYGEEFELQFEKLSSKPTDYSSQPQFIFEDEEYSVWRERLTKYPDFDPGSEKDFGTIPFTYELWRWDKSFPLVRDYGMADAIRGKSDVDQMIALLNLVCDNFRHDGSYGIPEGEDAAGLSAQTVINLCRQNGGIECRGLSIILSEMLRTSGIPAKPIMCIPSTDPCEECHVVVHAYSESLGQWIMLDPTYRLVLKDETGRYVDLPTLRRSLISGAKLVANSNAGHNRMPFYMDFYRAYMTKNTFRFSCLTDFSYGSEGSENNQAQMLVPKGYPVPYAGSRPERVTTNAAAFWAPPQN</sequence>
<feature type="domain" description="Transglutaminase-like" evidence="2">
    <location>
        <begin position="226"/>
        <end position="330"/>
    </location>
</feature>
<dbReference type="EMBL" id="SLUK01000003">
    <property type="protein sequence ID" value="TCL44159.1"/>
    <property type="molecule type" value="Genomic_DNA"/>
</dbReference>
<protein>
    <submittedName>
        <fullName evidence="3">Transglutaminase superfamily protein</fullName>
    </submittedName>
</protein>
<reference evidence="3 4" key="1">
    <citation type="submission" date="2019-03" db="EMBL/GenBank/DDBJ databases">
        <title>Genomic Encyclopedia of Type Strains, Phase IV (KMG-IV): sequencing the most valuable type-strain genomes for metagenomic binning, comparative biology and taxonomic classification.</title>
        <authorList>
            <person name="Goeker M."/>
        </authorList>
    </citation>
    <scope>NUCLEOTIDE SEQUENCE [LARGE SCALE GENOMIC DNA]</scope>
    <source>
        <strain evidence="3 4">DSM 100433</strain>
    </source>
</reference>
<dbReference type="Proteomes" id="UP000294682">
    <property type="component" value="Unassembled WGS sequence"/>
</dbReference>
<gene>
    <name evidence="3" type="ORF">EDD78_103197</name>
</gene>
<dbReference type="Gene3D" id="3.10.620.30">
    <property type="match status" value="1"/>
</dbReference>